<feature type="region of interest" description="Disordered" evidence="2">
    <location>
        <begin position="1"/>
        <end position="33"/>
    </location>
</feature>
<feature type="compositionally biased region" description="Basic and acidic residues" evidence="2">
    <location>
        <begin position="20"/>
        <end position="31"/>
    </location>
</feature>
<feature type="coiled-coil region" evidence="1">
    <location>
        <begin position="188"/>
        <end position="333"/>
    </location>
</feature>
<dbReference type="AlphaFoldDB" id="A0AAV1YCY8"/>
<dbReference type="Proteomes" id="UP001497480">
    <property type="component" value="Unassembled WGS sequence"/>
</dbReference>
<gene>
    <name evidence="3" type="ORF">LLUT_LOCUS32971</name>
</gene>
<dbReference type="InterPro" id="IPR040225">
    <property type="entry name" value="GIL1-like"/>
</dbReference>
<dbReference type="GO" id="GO:0009639">
    <property type="term" value="P:response to red or far red light"/>
    <property type="evidence" value="ECO:0007669"/>
    <property type="project" value="InterPro"/>
</dbReference>
<reference evidence="3 4" key="1">
    <citation type="submission" date="2024-03" db="EMBL/GenBank/DDBJ databases">
        <authorList>
            <person name="Martinez-Hernandez J."/>
        </authorList>
    </citation>
    <scope>NUCLEOTIDE SEQUENCE [LARGE SCALE GENOMIC DNA]</scope>
</reference>
<evidence type="ECO:0000256" key="2">
    <source>
        <dbReference type="SAM" id="MobiDB-lite"/>
    </source>
</evidence>
<organism evidence="3 4">
    <name type="scientific">Lupinus luteus</name>
    <name type="common">European yellow lupine</name>
    <dbReference type="NCBI Taxonomy" id="3873"/>
    <lineage>
        <taxon>Eukaryota</taxon>
        <taxon>Viridiplantae</taxon>
        <taxon>Streptophyta</taxon>
        <taxon>Embryophyta</taxon>
        <taxon>Tracheophyta</taxon>
        <taxon>Spermatophyta</taxon>
        <taxon>Magnoliopsida</taxon>
        <taxon>eudicotyledons</taxon>
        <taxon>Gunneridae</taxon>
        <taxon>Pentapetalae</taxon>
        <taxon>rosids</taxon>
        <taxon>fabids</taxon>
        <taxon>Fabales</taxon>
        <taxon>Fabaceae</taxon>
        <taxon>Papilionoideae</taxon>
        <taxon>50 kb inversion clade</taxon>
        <taxon>genistoids sensu lato</taxon>
        <taxon>core genistoids</taxon>
        <taxon>Genisteae</taxon>
        <taxon>Lupinus</taxon>
    </lineage>
</organism>
<keyword evidence="1" id="KW-0175">Coiled coil</keyword>
<dbReference type="GO" id="GO:0009959">
    <property type="term" value="P:negative gravitropism"/>
    <property type="evidence" value="ECO:0007669"/>
    <property type="project" value="InterPro"/>
</dbReference>
<evidence type="ECO:0000313" key="3">
    <source>
        <dbReference type="EMBL" id="CAL0331911.1"/>
    </source>
</evidence>
<name>A0AAV1YCY8_LUPLU</name>
<evidence type="ECO:0000313" key="4">
    <source>
        <dbReference type="Proteomes" id="UP001497480"/>
    </source>
</evidence>
<evidence type="ECO:0000256" key="1">
    <source>
        <dbReference type="SAM" id="Coils"/>
    </source>
</evidence>
<protein>
    <submittedName>
        <fullName evidence="3">Uncharacterized protein</fullName>
    </submittedName>
</protein>
<dbReference type="EMBL" id="CAXHTB010000023">
    <property type="protein sequence ID" value="CAL0331911.1"/>
    <property type="molecule type" value="Genomic_DNA"/>
</dbReference>
<proteinExistence type="predicted"/>
<keyword evidence="4" id="KW-1185">Reference proteome</keyword>
<comment type="caution">
    <text evidence="3">The sequence shown here is derived from an EMBL/GenBank/DDBJ whole genome shotgun (WGS) entry which is preliminary data.</text>
</comment>
<dbReference type="PANTHER" id="PTHR31161">
    <property type="entry name" value="PROTEIN GRAVITROPIC IN THE LIGHT 1"/>
    <property type="match status" value="1"/>
</dbReference>
<accession>A0AAV1YCY8</accession>
<sequence>MAANDDFDMSNLKSQLNQPHETKKQETERSHSQLCVSETRVMEVKNCVQGSEDSAKKELEGLWRRVKITATLLTYLKSKARLMAVPHLAHTSCGIKQLDGVGLVDKNGIPISGWSRSVDLSSFDDADEESLIGFCHQHGSLDEQDAAYNSEILKSVQMVADVMEALVKRVLLAESETAIEKEKVSLSLEELIRKSAQLESMSKKLEGMEHFASSTSSVLNEMRQRVEDLVEEAIRQRERASENEEELCRVKQEFQSLKSYVSSLTTVRETLISSEKQFQNIERLCEQLLEKTTQLEGEKMQKETEVQKLMEENVRLSAQLDKKEAQLLALNEQCKLMALSASNM</sequence>